<dbReference type="EMBL" id="CAKOGP040001836">
    <property type="protein sequence ID" value="CAJ1953744.1"/>
    <property type="molecule type" value="Genomic_DNA"/>
</dbReference>
<evidence type="ECO:0000259" key="2">
    <source>
        <dbReference type="SMART" id="SM00829"/>
    </source>
</evidence>
<feature type="compositionally biased region" description="Low complexity" evidence="1">
    <location>
        <begin position="182"/>
        <end position="194"/>
    </location>
</feature>
<evidence type="ECO:0000313" key="4">
    <source>
        <dbReference type="Proteomes" id="UP001295423"/>
    </source>
</evidence>
<dbReference type="Pfam" id="PF13602">
    <property type="entry name" value="ADH_zinc_N_2"/>
    <property type="match status" value="1"/>
</dbReference>
<evidence type="ECO:0000256" key="1">
    <source>
        <dbReference type="SAM" id="MobiDB-lite"/>
    </source>
</evidence>
<organism evidence="3 4">
    <name type="scientific">Cylindrotheca closterium</name>
    <dbReference type="NCBI Taxonomy" id="2856"/>
    <lineage>
        <taxon>Eukaryota</taxon>
        <taxon>Sar</taxon>
        <taxon>Stramenopiles</taxon>
        <taxon>Ochrophyta</taxon>
        <taxon>Bacillariophyta</taxon>
        <taxon>Bacillariophyceae</taxon>
        <taxon>Bacillariophycidae</taxon>
        <taxon>Bacillariales</taxon>
        <taxon>Bacillariaceae</taxon>
        <taxon>Cylindrotheca</taxon>
    </lineage>
</organism>
<proteinExistence type="predicted"/>
<dbReference type="InterPro" id="IPR020843">
    <property type="entry name" value="ER"/>
</dbReference>
<keyword evidence="4" id="KW-1185">Reference proteome</keyword>
<comment type="caution">
    <text evidence="3">The sequence shown here is derived from an EMBL/GenBank/DDBJ whole genome shotgun (WGS) entry which is preliminary data.</text>
</comment>
<reference evidence="3" key="1">
    <citation type="submission" date="2023-08" db="EMBL/GenBank/DDBJ databases">
        <authorList>
            <person name="Audoor S."/>
            <person name="Bilcke G."/>
        </authorList>
    </citation>
    <scope>NUCLEOTIDE SEQUENCE</scope>
</reference>
<feature type="compositionally biased region" description="Basic and acidic residues" evidence="1">
    <location>
        <begin position="289"/>
        <end position="305"/>
    </location>
</feature>
<evidence type="ECO:0000313" key="3">
    <source>
        <dbReference type="EMBL" id="CAJ1953744.1"/>
    </source>
</evidence>
<dbReference type="GO" id="GO:0016491">
    <property type="term" value="F:oxidoreductase activity"/>
    <property type="evidence" value="ECO:0007669"/>
    <property type="project" value="InterPro"/>
</dbReference>
<name>A0AAD2FV14_9STRA</name>
<dbReference type="PANTHER" id="PTHR43482">
    <property type="entry name" value="PROTEIN AST1-RELATED"/>
    <property type="match status" value="1"/>
</dbReference>
<dbReference type="InterPro" id="IPR052585">
    <property type="entry name" value="Lipid_raft_assoc_Zn_ADH"/>
</dbReference>
<gene>
    <name evidence="3" type="ORF">CYCCA115_LOCUS14347</name>
</gene>
<dbReference type="Proteomes" id="UP001295423">
    <property type="component" value="Unassembled WGS sequence"/>
</dbReference>
<feature type="domain" description="Enoyl reductase (ER)" evidence="2">
    <location>
        <begin position="408"/>
        <end position="724"/>
    </location>
</feature>
<sequence>MLGLSAESIMDQASTKDQPQSPWDVMWEYILDDFESDDDDDNTVPTVSTRGTIETAEENVMSMTLLKDQWMKAAKEISDFAQTHVIEERDESGSSIYPWRRHQRKLDVREKNESRKVKWSGFGIKSKMAKKQDQQLTAESILDKASMAAVAISTGVKKVKWEEVGGHMINIFDVVQPRHVLSGGQSSSDSSCGDSESKGYSVNSAEDDSISHHDARVDKSAKRASGRHHHRDGYDDPESFLNGSKSMENCFKKPAVRQVEHKTTTQDTNHPKSGTSVVRIPISSPLEEDAGHGKDSSGTGRKDGDDGPSQLTRKFACFAKIENNELDAIHQLDDDMGFFFPAARMVSDLEGQVPISLQMSAENGVMGIPSDHFLGTKGPQSLYSYEYEGRVHMDISYTKFGDDPHECIALRKFEFMPTLKPEDGNRVLLQVEASTISIRDCKIRQGKLKIEEYGSSPVTPGVDVVGKVIGVSQSTSSSFALYPGQSVLSLVQVGGNSRYISVDPERLVKVSEGMDPAQVVCLCDTYLSAFQSLHYGQIAFSRYAAKSLEGKTVLIIGSIASTFGKAVMELAVDGNAAIVFATAKRKYWRMLLGLGIIPLPDDSTEWLNRVEGTVDLALIVGMEEPSRVAAFHERALRENGRLIICGCDEPKKFAKSSERRVVVYDVYDQWGKNLEVSKRDMQHLIALLEKEKIRPKVLDRLPLAKVADAQKLIESKAKLSGILVCEPWMKTKKRALYL</sequence>
<feature type="compositionally biased region" description="Basic residues" evidence="1">
    <location>
        <begin position="222"/>
        <end position="231"/>
    </location>
</feature>
<dbReference type="SMART" id="SM00829">
    <property type="entry name" value="PKS_ER"/>
    <property type="match status" value="1"/>
</dbReference>
<feature type="compositionally biased region" description="Polar residues" evidence="1">
    <location>
        <begin position="11"/>
        <end position="20"/>
    </location>
</feature>
<feature type="region of interest" description="Disordered" evidence="1">
    <location>
        <begin position="182"/>
        <end position="241"/>
    </location>
</feature>
<dbReference type="Pfam" id="PF08240">
    <property type="entry name" value="ADH_N"/>
    <property type="match status" value="1"/>
</dbReference>
<protein>
    <recommendedName>
        <fullName evidence="2">Enoyl reductase (ER) domain-containing protein</fullName>
    </recommendedName>
</protein>
<dbReference type="Gene3D" id="3.90.180.10">
    <property type="entry name" value="Medium-chain alcohol dehydrogenases, catalytic domain"/>
    <property type="match status" value="1"/>
</dbReference>
<dbReference type="SUPFAM" id="SSF50129">
    <property type="entry name" value="GroES-like"/>
    <property type="match status" value="1"/>
</dbReference>
<feature type="region of interest" description="Disordered" evidence="1">
    <location>
        <begin position="1"/>
        <end position="20"/>
    </location>
</feature>
<dbReference type="PANTHER" id="PTHR43482:SF1">
    <property type="entry name" value="PROTEIN AST1-RELATED"/>
    <property type="match status" value="1"/>
</dbReference>
<dbReference type="InterPro" id="IPR011032">
    <property type="entry name" value="GroES-like_sf"/>
</dbReference>
<feature type="compositionally biased region" description="Polar residues" evidence="1">
    <location>
        <begin position="265"/>
        <end position="276"/>
    </location>
</feature>
<dbReference type="AlphaFoldDB" id="A0AAD2FV14"/>
<accession>A0AAD2FV14</accession>
<feature type="compositionally biased region" description="Basic and acidic residues" evidence="1">
    <location>
        <begin position="209"/>
        <end position="221"/>
    </location>
</feature>
<dbReference type="Gene3D" id="3.40.50.720">
    <property type="entry name" value="NAD(P)-binding Rossmann-like Domain"/>
    <property type="match status" value="1"/>
</dbReference>
<dbReference type="InterPro" id="IPR013154">
    <property type="entry name" value="ADH-like_N"/>
</dbReference>
<feature type="region of interest" description="Disordered" evidence="1">
    <location>
        <begin position="257"/>
        <end position="308"/>
    </location>
</feature>